<dbReference type="InterPro" id="IPR001537">
    <property type="entry name" value="SpoU_MeTrfase"/>
</dbReference>
<dbReference type="AlphaFoldDB" id="A0A3B0PKQ7"/>
<keyword evidence="5" id="KW-0819">tRNA processing</keyword>
<sequence>MFGRESTGIDKEILKNNLDNCLRIPMVSAMRSINLANSVCVIGFEVMRQLNW</sequence>
<dbReference type="InterPro" id="IPR016914">
    <property type="entry name" value="TrmL"/>
</dbReference>
<name>A0A3B0PKQ7_9BACT</name>
<keyword evidence="1" id="KW-0963">Cytoplasm</keyword>
<evidence type="ECO:0000256" key="1">
    <source>
        <dbReference type="ARBA" id="ARBA00022490"/>
    </source>
</evidence>
<evidence type="ECO:0000256" key="5">
    <source>
        <dbReference type="ARBA" id="ARBA00022694"/>
    </source>
</evidence>
<dbReference type="InterPro" id="IPR029028">
    <property type="entry name" value="Alpha/beta_knot_MTases"/>
</dbReference>
<dbReference type="PANTHER" id="PTHR42971:SF1">
    <property type="entry name" value="TRNA (CYTIDINE(34)-2'-O)-METHYLTRANSFERASE"/>
    <property type="match status" value="1"/>
</dbReference>
<evidence type="ECO:0000256" key="2">
    <source>
        <dbReference type="ARBA" id="ARBA00022603"/>
    </source>
</evidence>
<gene>
    <name evidence="7" type="primary">trmL_1</name>
    <name evidence="7" type="ORF">NCTC10132_01229</name>
</gene>
<dbReference type="EC" id="2.1.1.207" evidence="7"/>
<evidence type="ECO:0000313" key="7">
    <source>
        <dbReference type="EMBL" id="SYV97858.1"/>
    </source>
</evidence>
<dbReference type="Proteomes" id="UP000257559">
    <property type="component" value="Chromosome"/>
</dbReference>
<dbReference type="SUPFAM" id="SSF75217">
    <property type="entry name" value="alpha/beta knot"/>
    <property type="match status" value="1"/>
</dbReference>
<keyword evidence="4" id="KW-0949">S-adenosyl-L-methionine</keyword>
<evidence type="ECO:0000256" key="3">
    <source>
        <dbReference type="ARBA" id="ARBA00022679"/>
    </source>
</evidence>
<dbReference type="GO" id="GO:0002130">
    <property type="term" value="P:wobble position ribose methylation"/>
    <property type="evidence" value="ECO:0007669"/>
    <property type="project" value="TreeGrafter"/>
</dbReference>
<evidence type="ECO:0000313" key="8">
    <source>
        <dbReference type="Proteomes" id="UP000257559"/>
    </source>
</evidence>
<accession>A0A3B0PKQ7</accession>
<proteinExistence type="predicted"/>
<dbReference type="InterPro" id="IPR029026">
    <property type="entry name" value="tRNA_m1G_MTases_N"/>
</dbReference>
<evidence type="ECO:0000256" key="4">
    <source>
        <dbReference type="ARBA" id="ARBA00022691"/>
    </source>
</evidence>
<dbReference type="PANTHER" id="PTHR42971">
    <property type="entry name" value="TRNA (CYTIDINE(34)-2'-O)-METHYLTRANSFERASE"/>
    <property type="match status" value="1"/>
</dbReference>
<dbReference type="KEGG" id="medw:NCTC10132_01229"/>
<dbReference type="Pfam" id="PF00588">
    <property type="entry name" value="SpoU_methylase"/>
    <property type="match status" value="1"/>
</dbReference>
<keyword evidence="3 7" id="KW-0808">Transferase</keyword>
<dbReference type="GO" id="GO:0003723">
    <property type="term" value="F:RNA binding"/>
    <property type="evidence" value="ECO:0007669"/>
    <property type="project" value="InterPro"/>
</dbReference>
<reference evidence="8" key="1">
    <citation type="submission" date="2018-06" db="EMBL/GenBank/DDBJ databases">
        <authorList>
            <consortium name="Pathogen Informatics"/>
        </authorList>
    </citation>
    <scope>NUCLEOTIDE SEQUENCE [LARGE SCALE GENOMIC DNA]</scope>
    <source>
        <strain evidence="8">NCTC10132</strain>
    </source>
</reference>
<dbReference type="GO" id="GO:0008173">
    <property type="term" value="F:RNA methyltransferase activity"/>
    <property type="evidence" value="ECO:0007669"/>
    <property type="project" value="InterPro"/>
</dbReference>
<evidence type="ECO:0000259" key="6">
    <source>
        <dbReference type="Pfam" id="PF00588"/>
    </source>
</evidence>
<organism evidence="7 8">
    <name type="scientific">Mycoplasmopsis edwardii</name>
    <dbReference type="NCBI Taxonomy" id="53558"/>
    <lineage>
        <taxon>Bacteria</taxon>
        <taxon>Bacillati</taxon>
        <taxon>Mycoplasmatota</taxon>
        <taxon>Mycoplasmoidales</taxon>
        <taxon>Metamycoplasmataceae</taxon>
        <taxon>Mycoplasmopsis</taxon>
    </lineage>
</organism>
<dbReference type="EMBL" id="LS991951">
    <property type="protein sequence ID" value="SYV97858.1"/>
    <property type="molecule type" value="Genomic_DNA"/>
</dbReference>
<keyword evidence="2 7" id="KW-0489">Methyltransferase</keyword>
<feature type="domain" description="tRNA/rRNA methyltransferase SpoU type" evidence="6">
    <location>
        <begin position="1"/>
        <end position="42"/>
    </location>
</feature>
<protein>
    <submittedName>
        <fullName evidence="7">tRNA/rRNA methyltransferase</fullName>
        <ecNumber evidence="7">2.1.1.207</ecNumber>
    </submittedName>
</protein>
<keyword evidence="8" id="KW-1185">Reference proteome</keyword>
<dbReference type="Gene3D" id="3.40.1280.10">
    <property type="match status" value="1"/>
</dbReference>
<feature type="non-terminal residue" evidence="7">
    <location>
        <position position="52"/>
    </location>
</feature>